<keyword evidence="3" id="KW-1185">Reference proteome</keyword>
<dbReference type="AlphaFoldDB" id="A0A433QWN6"/>
<comment type="caution">
    <text evidence="2">The sequence shown here is derived from an EMBL/GenBank/DDBJ whole genome shotgun (WGS) entry which is preliminary data.</text>
</comment>
<feature type="compositionally biased region" description="Polar residues" evidence="1">
    <location>
        <begin position="28"/>
        <end position="44"/>
    </location>
</feature>
<feature type="compositionally biased region" description="Polar residues" evidence="1">
    <location>
        <begin position="56"/>
        <end position="75"/>
    </location>
</feature>
<dbReference type="EMBL" id="RBNJ01000701">
    <property type="protein sequence ID" value="RUS34168.1"/>
    <property type="molecule type" value="Genomic_DNA"/>
</dbReference>
<sequence length="163" mass="18387">LTHKYQHALKVLGCRRQPAENVDIFSPGPSSQTPRYHGHPQQSSDKNKKNPMTDDGYSQKTTAIKRSMNDNNALQGQPRRPTTAKYSRSDFNGCQHRGLFGVSISLVGIELQERGLVVEVGKNLVERISADGRNVIWNNHQYSWDKNIKVKASELLARDLTDM</sequence>
<feature type="non-terminal residue" evidence="2">
    <location>
        <position position="163"/>
    </location>
</feature>
<feature type="non-terminal residue" evidence="2">
    <location>
        <position position="1"/>
    </location>
</feature>
<feature type="region of interest" description="Disordered" evidence="1">
    <location>
        <begin position="20"/>
        <end position="88"/>
    </location>
</feature>
<protein>
    <submittedName>
        <fullName evidence="2">Uncharacterized protein</fullName>
    </submittedName>
</protein>
<evidence type="ECO:0000256" key="1">
    <source>
        <dbReference type="SAM" id="MobiDB-lite"/>
    </source>
</evidence>
<organism evidence="2 3">
    <name type="scientific">Jimgerdemannia flammicorona</name>
    <dbReference type="NCBI Taxonomy" id="994334"/>
    <lineage>
        <taxon>Eukaryota</taxon>
        <taxon>Fungi</taxon>
        <taxon>Fungi incertae sedis</taxon>
        <taxon>Mucoromycota</taxon>
        <taxon>Mucoromycotina</taxon>
        <taxon>Endogonomycetes</taxon>
        <taxon>Endogonales</taxon>
        <taxon>Endogonaceae</taxon>
        <taxon>Jimgerdemannia</taxon>
    </lineage>
</organism>
<proteinExistence type="predicted"/>
<accession>A0A433QWN6</accession>
<evidence type="ECO:0000313" key="2">
    <source>
        <dbReference type="EMBL" id="RUS34168.1"/>
    </source>
</evidence>
<evidence type="ECO:0000313" key="3">
    <source>
        <dbReference type="Proteomes" id="UP000274822"/>
    </source>
</evidence>
<name>A0A433QWN6_9FUNG</name>
<gene>
    <name evidence="2" type="ORF">BC938DRAFT_482183</name>
</gene>
<dbReference type="Proteomes" id="UP000274822">
    <property type="component" value="Unassembled WGS sequence"/>
</dbReference>
<reference evidence="2 3" key="1">
    <citation type="journal article" date="2018" name="New Phytol.">
        <title>Phylogenomics of Endogonaceae and evolution of mycorrhizas within Mucoromycota.</title>
        <authorList>
            <person name="Chang Y."/>
            <person name="Desiro A."/>
            <person name="Na H."/>
            <person name="Sandor L."/>
            <person name="Lipzen A."/>
            <person name="Clum A."/>
            <person name="Barry K."/>
            <person name="Grigoriev I.V."/>
            <person name="Martin F.M."/>
            <person name="Stajich J.E."/>
            <person name="Smith M.E."/>
            <person name="Bonito G."/>
            <person name="Spatafora J.W."/>
        </authorList>
    </citation>
    <scope>NUCLEOTIDE SEQUENCE [LARGE SCALE GENOMIC DNA]</scope>
    <source>
        <strain evidence="2 3">AD002</strain>
    </source>
</reference>